<dbReference type="STRING" id="696281.Desru_2203"/>
<dbReference type="SUPFAM" id="SSF53474">
    <property type="entry name" value="alpha/beta-Hydrolases"/>
    <property type="match status" value="1"/>
</dbReference>
<keyword evidence="3" id="KW-1185">Reference proteome</keyword>
<dbReference type="HOGENOM" id="CLU_1003737_0_0_9"/>
<dbReference type="PANTHER" id="PTHR43039">
    <property type="entry name" value="ESTERASE-RELATED"/>
    <property type="match status" value="1"/>
</dbReference>
<gene>
    <name evidence="2" type="ordered locus">Desru_2203</name>
</gene>
<comment type="similarity">
    <text evidence="1">Belongs to the AB hydrolase superfamily.</text>
</comment>
<dbReference type="InterPro" id="IPR029058">
    <property type="entry name" value="AB_hydrolase_fold"/>
</dbReference>
<evidence type="ECO:0000256" key="1">
    <source>
        <dbReference type="ARBA" id="ARBA00008645"/>
    </source>
</evidence>
<dbReference type="KEGG" id="dru:Desru_2203"/>
<dbReference type="EMBL" id="CP002780">
    <property type="protein sequence ID" value="AEG60452.1"/>
    <property type="molecule type" value="Genomic_DNA"/>
</dbReference>
<evidence type="ECO:0000313" key="3">
    <source>
        <dbReference type="Proteomes" id="UP000009234"/>
    </source>
</evidence>
<sequence length="277" mass="32456">MDFRKQQQLNKAEEQIIAGFKGYKIDEEYTVNIYDRGQGEAILFTPVFENTNFIYANQIKYFEKKYRVITYSAREYKSKEINVDLLSNDILSILDILQLKKVNVVTMCITTGNALLACLKRPELFQSFFITNAFVHMPIPEWEKVLAKFLISILPDAMVKKVLVKKIAIPEERVFFLPRFLPVKNFKEKFNHNVLPMLNADLRNQIYQIDVPARVITTEYDPFIPIKYTKFIHDQMKNSTFTVLSGRKGHFLSLLDPDYFNQELELFLTEVLARKVS</sequence>
<reference evidence="3" key="1">
    <citation type="submission" date="2011-05" db="EMBL/GenBank/DDBJ databases">
        <title>Complete sequence of Desulfotomaculum ruminis DSM 2154.</title>
        <authorList>
            <person name="Lucas S."/>
            <person name="Copeland A."/>
            <person name="Lapidus A."/>
            <person name="Cheng J.-F."/>
            <person name="Goodwin L."/>
            <person name="Pitluck S."/>
            <person name="Lu M."/>
            <person name="Detter J.C."/>
            <person name="Han C."/>
            <person name="Tapia R."/>
            <person name="Land M."/>
            <person name="Hauser L."/>
            <person name="Kyrpides N."/>
            <person name="Ivanova N."/>
            <person name="Mikhailova N."/>
            <person name="Pagani I."/>
            <person name="Stams A.J.M."/>
            <person name="Plugge C.M."/>
            <person name="Muyzer G."/>
            <person name="Kuever J."/>
            <person name="Parshina S.N."/>
            <person name="Ivanova A.E."/>
            <person name="Nazina T.N."/>
            <person name="Brambilla E."/>
            <person name="Spring S."/>
            <person name="Klenk H.-P."/>
            <person name="Woyke T."/>
        </authorList>
    </citation>
    <scope>NUCLEOTIDE SEQUENCE [LARGE SCALE GENOMIC DNA]</scope>
    <source>
        <strain evidence="3">ATCC 23193 / DSM 2154 / NCIB 8452 / DL</strain>
    </source>
</reference>
<dbReference type="AlphaFoldDB" id="F6DKS7"/>
<organism evidence="2 3">
    <name type="scientific">Desulforamulus ruminis (strain ATCC 23193 / DSM 2154 / NCIMB 8452 / DL)</name>
    <name type="common">Desulfotomaculum ruminis</name>
    <dbReference type="NCBI Taxonomy" id="696281"/>
    <lineage>
        <taxon>Bacteria</taxon>
        <taxon>Bacillati</taxon>
        <taxon>Bacillota</taxon>
        <taxon>Clostridia</taxon>
        <taxon>Eubacteriales</taxon>
        <taxon>Peptococcaceae</taxon>
        <taxon>Desulforamulus</taxon>
    </lineage>
</organism>
<proteinExistence type="inferred from homology"/>
<reference evidence="2 3" key="2">
    <citation type="journal article" date="2012" name="Stand. Genomic Sci.">
        <title>Complete genome sequence of the sulfate-reducing firmicute Desulfotomaculum ruminis type strain (DL(T)).</title>
        <authorList>
            <person name="Spring S."/>
            <person name="Visser M."/>
            <person name="Lu M."/>
            <person name="Copeland A."/>
            <person name="Lapidus A."/>
            <person name="Lucas S."/>
            <person name="Cheng J.F."/>
            <person name="Han C."/>
            <person name="Tapia R."/>
            <person name="Goodwin L.A."/>
            <person name="Pitluck S."/>
            <person name="Ivanova N."/>
            <person name="Land M."/>
            <person name="Hauser L."/>
            <person name="Larimer F."/>
            <person name="Rohde M."/>
            <person name="Goker M."/>
            <person name="Detter J.C."/>
            <person name="Kyrpides N.C."/>
            <person name="Woyke T."/>
            <person name="Schaap P.J."/>
            <person name="Plugge C.M."/>
            <person name="Muyzer G."/>
            <person name="Kuever J."/>
            <person name="Pereira I.A."/>
            <person name="Parshina S.N."/>
            <person name="Bernier-Latmani R."/>
            <person name="Stams A.J."/>
            <person name="Klenk H.P."/>
        </authorList>
    </citation>
    <scope>NUCLEOTIDE SEQUENCE [LARGE SCALE GENOMIC DNA]</scope>
    <source>
        <strain evidence="3">ATCC 23193 / DSM 2154 / NCIB 8452 / DL</strain>
    </source>
</reference>
<name>F6DKS7_DESRL</name>
<protein>
    <recommendedName>
        <fullName evidence="4">Pimeloyl-ACP methyl ester carboxylesterase</fullName>
    </recommendedName>
</protein>
<evidence type="ECO:0000313" key="2">
    <source>
        <dbReference type="EMBL" id="AEG60452.1"/>
    </source>
</evidence>
<dbReference type="Proteomes" id="UP000009234">
    <property type="component" value="Chromosome"/>
</dbReference>
<dbReference type="eggNOG" id="COG0596">
    <property type="taxonomic scope" value="Bacteria"/>
</dbReference>
<evidence type="ECO:0008006" key="4">
    <source>
        <dbReference type="Google" id="ProtNLM"/>
    </source>
</evidence>
<accession>F6DKS7</accession>
<dbReference type="Gene3D" id="3.40.50.1820">
    <property type="entry name" value="alpha/beta hydrolase"/>
    <property type="match status" value="1"/>
</dbReference>